<feature type="region of interest" description="Disordered" evidence="1">
    <location>
        <begin position="168"/>
        <end position="188"/>
    </location>
</feature>
<dbReference type="AlphaFoldDB" id="A0AAQ4EL28"/>
<feature type="compositionally biased region" description="Low complexity" evidence="1">
    <location>
        <begin position="77"/>
        <end position="111"/>
    </location>
</feature>
<keyword evidence="3" id="KW-1185">Reference proteome</keyword>
<dbReference type="Proteomes" id="UP001321473">
    <property type="component" value="Unassembled WGS sequence"/>
</dbReference>
<evidence type="ECO:0000256" key="1">
    <source>
        <dbReference type="SAM" id="MobiDB-lite"/>
    </source>
</evidence>
<gene>
    <name evidence="2" type="ORF">V5799_031502</name>
</gene>
<feature type="region of interest" description="Disordered" evidence="1">
    <location>
        <begin position="36"/>
        <end position="126"/>
    </location>
</feature>
<sequence length="201" mass="21401">MKVPVVETELSSDLDQRPIFTEEGIQWVPLNQADEARADDVAAAPAAETAATPASAVAPGGTREEGRAVDDAVPEDSSSASSRMGGISAGIGASSVGGSAADASSSAAMDRPPAPWESKPHGWTDSHEDALRLDGWMEFPKETLYPTGAYEGDELLDIGVRQDPAFRRPMRYDTKKPGPTYFYHEPDSSETSLENVSLRCC</sequence>
<name>A0AAQ4EL28_AMBAM</name>
<proteinExistence type="predicted"/>
<accession>A0AAQ4EL28</accession>
<evidence type="ECO:0000313" key="3">
    <source>
        <dbReference type="Proteomes" id="UP001321473"/>
    </source>
</evidence>
<organism evidence="2 3">
    <name type="scientific">Amblyomma americanum</name>
    <name type="common">Lone star tick</name>
    <dbReference type="NCBI Taxonomy" id="6943"/>
    <lineage>
        <taxon>Eukaryota</taxon>
        <taxon>Metazoa</taxon>
        <taxon>Ecdysozoa</taxon>
        <taxon>Arthropoda</taxon>
        <taxon>Chelicerata</taxon>
        <taxon>Arachnida</taxon>
        <taxon>Acari</taxon>
        <taxon>Parasitiformes</taxon>
        <taxon>Ixodida</taxon>
        <taxon>Ixodoidea</taxon>
        <taxon>Ixodidae</taxon>
        <taxon>Amblyomminae</taxon>
        <taxon>Amblyomma</taxon>
    </lineage>
</organism>
<protein>
    <submittedName>
        <fullName evidence="2">Uncharacterized protein</fullName>
    </submittedName>
</protein>
<reference evidence="2 3" key="1">
    <citation type="journal article" date="2023" name="Arcadia Sci">
        <title>De novo assembly of a long-read Amblyomma americanum tick genome.</title>
        <authorList>
            <person name="Chou S."/>
            <person name="Poskanzer K.E."/>
            <person name="Rollins M."/>
            <person name="Thuy-Boun P.S."/>
        </authorList>
    </citation>
    <scope>NUCLEOTIDE SEQUENCE [LARGE SCALE GENOMIC DNA]</scope>
    <source>
        <strain evidence="2">F_SG_1</strain>
        <tissue evidence="2">Salivary glands</tissue>
    </source>
</reference>
<feature type="compositionally biased region" description="Low complexity" evidence="1">
    <location>
        <begin position="41"/>
        <end position="59"/>
    </location>
</feature>
<evidence type="ECO:0000313" key="2">
    <source>
        <dbReference type="EMBL" id="KAK8775153.1"/>
    </source>
</evidence>
<comment type="caution">
    <text evidence="2">The sequence shown here is derived from an EMBL/GenBank/DDBJ whole genome shotgun (WGS) entry which is preliminary data.</text>
</comment>
<dbReference type="EMBL" id="JARKHS020014464">
    <property type="protein sequence ID" value="KAK8775153.1"/>
    <property type="molecule type" value="Genomic_DNA"/>
</dbReference>